<organism evidence="10">
    <name type="scientific">Thelazia callipaeda</name>
    <name type="common">Oriental eyeworm</name>
    <name type="synonym">Parasitic nematode</name>
    <dbReference type="NCBI Taxonomy" id="103827"/>
    <lineage>
        <taxon>Eukaryota</taxon>
        <taxon>Metazoa</taxon>
        <taxon>Ecdysozoa</taxon>
        <taxon>Nematoda</taxon>
        <taxon>Chromadorea</taxon>
        <taxon>Rhabditida</taxon>
        <taxon>Spirurina</taxon>
        <taxon>Spiruromorpha</taxon>
        <taxon>Thelazioidea</taxon>
        <taxon>Thelaziidae</taxon>
        <taxon>Thelazia</taxon>
    </lineage>
</organism>
<dbReference type="Pfam" id="PF00046">
    <property type="entry name" value="Homeodomain"/>
    <property type="match status" value="1"/>
</dbReference>
<reference evidence="8 9" key="2">
    <citation type="submission" date="2018-11" db="EMBL/GenBank/DDBJ databases">
        <authorList>
            <consortium name="Pathogen Informatics"/>
        </authorList>
    </citation>
    <scope>NUCLEOTIDE SEQUENCE [LARGE SCALE GENOMIC DNA]</scope>
</reference>
<dbReference type="SUPFAM" id="SSF46689">
    <property type="entry name" value="Homeodomain-like"/>
    <property type="match status" value="1"/>
</dbReference>
<evidence type="ECO:0000256" key="5">
    <source>
        <dbReference type="PROSITE-ProRule" id="PRU00108"/>
    </source>
</evidence>
<dbReference type="OrthoDB" id="6159439at2759"/>
<dbReference type="Gene3D" id="1.10.10.60">
    <property type="entry name" value="Homeodomain-like"/>
    <property type="match status" value="1"/>
</dbReference>
<dbReference type="GO" id="GO:0000977">
    <property type="term" value="F:RNA polymerase II transcription regulatory region sequence-specific DNA binding"/>
    <property type="evidence" value="ECO:0007669"/>
    <property type="project" value="TreeGrafter"/>
</dbReference>
<evidence type="ECO:0000256" key="4">
    <source>
        <dbReference type="ARBA" id="ARBA00023242"/>
    </source>
</evidence>
<evidence type="ECO:0000313" key="8">
    <source>
        <dbReference type="EMBL" id="VDN05524.1"/>
    </source>
</evidence>
<gene>
    <name evidence="8" type="ORF">TCLT_LOCUS8009</name>
</gene>
<dbReference type="AlphaFoldDB" id="A0A0N5D4V9"/>
<keyword evidence="2 5" id="KW-0238">DNA-binding</keyword>
<dbReference type="STRING" id="103827.A0A0N5D4V9"/>
<accession>A0A0N5D4V9</accession>
<dbReference type="WBParaSite" id="TCLT_0000802001-mRNA-1">
    <property type="protein sequence ID" value="TCLT_0000802001-mRNA-1"/>
    <property type="gene ID" value="TCLT_0000802001"/>
</dbReference>
<keyword evidence="4 5" id="KW-0539">Nucleus</keyword>
<dbReference type="InterPro" id="IPR001356">
    <property type="entry name" value="HD"/>
</dbReference>
<protein>
    <submittedName>
        <fullName evidence="10">Homeobox domain-containing protein</fullName>
    </submittedName>
</protein>
<feature type="DNA-binding region" description="Homeobox" evidence="5">
    <location>
        <begin position="4"/>
        <end position="63"/>
    </location>
</feature>
<keyword evidence="3 5" id="KW-0371">Homeobox</keyword>
<dbReference type="InterPro" id="IPR050649">
    <property type="entry name" value="Paired_Homeobox_TFs"/>
</dbReference>
<evidence type="ECO:0000259" key="7">
    <source>
        <dbReference type="PROSITE" id="PS50071"/>
    </source>
</evidence>
<evidence type="ECO:0000256" key="3">
    <source>
        <dbReference type="ARBA" id="ARBA00023155"/>
    </source>
</evidence>
<dbReference type="InterPro" id="IPR009057">
    <property type="entry name" value="Homeodomain-like_sf"/>
</dbReference>
<dbReference type="PROSITE" id="PS50071">
    <property type="entry name" value="HOMEOBOX_2"/>
    <property type="match status" value="1"/>
</dbReference>
<proteinExistence type="predicted"/>
<evidence type="ECO:0000256" key="2">
    <source>
        <dbReference type="ARBA" id="ARBA00023125"/>
    </source>
</evidence>
<sequence length="106" mass="12777">MHMQPRRRIAFTSEQLNRLEDAFQRCPYPKTEIRMKLALETQLSETRIQVWFKNRRAKYRKKLRNKSDNKVLHDISTPKYNSVISKKNFIFVFMPNPISEQCISCI</sequence>
<evidence type="ECO:0000256" key="6">
    <source>
        <dbReference type="RuleBase" id="RU000682"/>
    </source>
</evidence>
<feature type="domain" description="Homeobox" evidence="7">
    <location>
        <begin position="2"/>
        <end position="62"/>
    </location>
</feature>
<dbReference type="PANTHER" id="PTHR24329:SF543">
    <property type="entry name" value="FI01017P-RELATED"/>
    <property type="match status" value="1"/>
</dbReference>
<dbReference type="PANTHER" id="PTHR24329">
    <property type="entry name" value="HOMEOBOX PROTEIN ARISTALESS"/>
    <property type="match status" value="1"/>
</dbReference>
<evidence type="ECO:0000313" key="9">
    <source>
        <dbReference type="Proteomes" id="UP000276776"/>
    </source>
</evidence>
<evidence type="ECO:0000256" key="1">
    <source>
        <dbReference type="ARBA" id="ARBA00004123"/>
    </source>
</evidence>
<evidence type="ECO:0000313" key="10">
    <source>
        <dbReference type="WBParaSite" id="TCLT_0000802001-mRNA-1"/>
    </source>
</evidence>
<name>A0A0N5D4V9_THECL</name>
<dbReference type="GO" id="GO:0000981">
    <property type="term" value="F:DNA-binding transcription factor activity, RNA polymerase II-specific"/>
    <property type="evidence" value="ECO:0007669"/>
    <property type="project" value="InterPro"/>
</dbReference>
<dbReference type="EMBL" id="UYYF01004570">
    <property type="protein sequence ID" value="VDN05524.1"/>
    <property type="molecule type" value="Genomic_DNA"/>
</dbReference>
<dbReference type="GO" id="GO:0005634">
    <property type="term" value="C:nucleus"/>
    <property type="evidence" value="ECO:0007669"/>
    <property type="project" value="UniProtKB-SubCell"/>
</dbReference>
<dbReference type="SMART" id="SM00389">
    <property type="entry name" value="HOX"/>
    <property type="match status" value="1"/>
</dbReference>
<dbReference type="InterPro" id="IPR017970">
    <property type="entry name" value="Homeobox_CS"/>
</dbReference>
<dbReference type="PROSITE" id="PS00027">
    <property type="entry name" value="HOMEOBOX_1"/>
    <property type="match status" value="1"/>
</dbReference>
<comment type="subcellular location">
    <subcellularLocation>
        <location evidence="1 5 6">Nucleus</location>
    </subcellularLocation>
</comment>
<dbReference type="Proteomes" id="UP000276776">
    <property type="component" value="Unassembled WGS sequence"/>
</dbReference>
<dbReference type="CDD" id="cd00086">
    <property type="entry name" value="homeodomain"/>
    <property type="match status" value="1"/>
</dbReference>
<reference evidence="10" key="1">
    <citation type="submission" date="2017-02" db="UniProtKB">
        <authorList>
            <consortium name="WormBaseParasite"/>
        </authorList>
    </citation>
    <scope>IDENTIFICATION</scope>
</reference>
<keyword evidence="9" id="KW-1185">Reference proteome</keyword>